<dbReference type="AlphaFoldDB" id="A0A7W9SP05"/>
<dbReference type="Proteomes" id="UP000520814">
    <property type="component" value="Unassembled WGS sequence"/>
</dbReference>
<comment type="caution">
    <text evidence="2">The sequence shown here is derived from an EMBL/GenBank/DDBJ whole genome shotgun (WGS) entry which is preliminary data.</text>
</comment>
<protein>
    <recommendedName>
        <fullName evidence="4">YceI family protein</fullName>
    </recommendedName>
</protein>
<sequence length="240" mass="25280">MNRYGFLLLAAACAAPVVAQAPKPTGAQILDKNVTASGGAAWQAVQSFTAKGTVTVAAQSISGTVEVYAKAPNKFAMKQSIKGVGDSSSAFDGTVGWSKDGFSGLRELKGGELAALKAQSSLSLRPSLWKTVYSSAALIGTVKVNGAPAYKVKLTPKVGNPETQYFDVKTGLQVRSDQVVESPQGKIAVESYLSDYRTVGGIKMPFKTRQLVGQAEIVIQFTEVKVNATPEDSVFAKPKE</sequence>
<feature type="signal peptide" evidence="1">
    <location>
        <begin position="1"/>
        <end position="19"/>
    </location>
</feature>
<dbReference type="RefSeq" id="WP_184192986.1">
    <property type="nucleotide sequence ID" value="NZ_JACHGW010000001.1"/>
</dbReference>
<reference evidence="2 3" key="1">
    <citation type="submission" date="2020-08" db="EMBL/GenBank/DDBJ databases">
        <title>Genomic Encyclopedia of Type Strains, Phase IV (KMG-IV): sequencing the most valuable type-strain genomes for metagenomic binning, comparative biology and taxonomic classification.</title>
        <authorList>
            <person name="Goeker M."/>
        </authorList>
    </citation>
    <scope>NUCLEOTIDE SEQUENCE [LARGE SCALE GENOMIC DNA]</scope>
    <source>
        <strain evidence="2 3">DSM 23562</strain>
    </source>
</reference>
<evidence type="ECO:0000256" key="1">
    <source>
        <dbReference type="SAM" id="SignalP"/>
    </source>
</evidence>
<accession>A0A7W9SP05</accession>
<keyword evidence="1" id="KW-0732">Signal</keyword>
<name>A0A7W9SP05_ARMRO</name>
<dbReference type="EMBL" id="JACHGW010000001">
    <property type="protein sequence ID" value="MBB6049378.1"/>
    <property type="molecule type" value="Genomic_DNA"/>
</dbReference>
<evidence type="ECO:0008006" key="4">
    <source>
        <dbReference type="Google" id="ProtNLM"/>
    </source>
</evidence>
<keyword evidence="3" id="KW-1185">Reference proteome</keyword>
<dbReference type="Gene3D" id="2.50.20.10">
    <property type="entry name" value="Lipoprotein localisation LolA/LolB/LppX"/>
    <property type="match status" value="1"/>
</dbReference>
<gene>
    <name evidence="2" type="ORF">HNQ39_001140</name>
</gene>
<feature type="chain" id="PRO_5030564407" description="YceI family protein" evidence="1">
    <location>
        <begin position="20"/>
        <end position="240"/>
    </location>
</feature>
<evidence type="ECO:0000313" key="3">
    <source>
        <dbReference type="Proteomes" id="UP000520814"/>
    </source>
</evidence>
<evidence type="ECO:0000313" key="2">
    <source>
        <dbReference type="EMBL" id="MBB6049378.1"/>
    </source>
</evidence>
<proteinExistence type="predicted"/>
<organism evidence="2 3">
    <name type="scientific">Armatimonas rosea</name>
    <dbReference type="NCBI Taxonomy" id="685828"/>
    <lineage>
        <taxon>Bacteria</taxon>
        <taxon>Bacillati</taxon>
        <taxon>Armatimonadota</taxon>
        <taxon>Armatimonadia</taxon>
        <taxon>Armatimonadales</taxon>
        <taxon>Armatimonadaceae</taxon>
        <taxon>Armatimonas</taxon>
    </lineage>
</organism>